<evidence type="ECO:0000256" key="3">
    <source>
        <dbReference type="ARBA" id="ARBA00022723"/>
    </source>
</evidence>
<feature type="region of interest" description="Disordered" evidence="8">
    <location>
        <begin position="1"/>
        <end position="66"/>
    </location>
</feature>
<keyword evidence="3 7" id="KW-0479">Metal-binding</keyword>
<evidence type="ECO:0000256" key="6">
    <source>
        <dbReference type="ARBA" id="ARBA00023033"/>
    </source>
</evidence>
<dbReference type="InterPro" id="IPR036396">
    <property type="entry name" value="Cyt_P450_sf"/>
</dbReference>
<dbReference type="GO" id="GO:0016705">
    <property type="term" value="F:oxidoreductase activity, acting on paired donors, with incorporation or reduction of molecular oxygen"/>
    <property type="evidence" value="ECO:0007669"/>
    <property type="project" value="InterPro"/>
</dbReference>
<evidence type="ECO:0000256" key="1">
    <source>
        <dbReference type="ARBA" id="ARBA00010617"/>
    </source>
</evidence>
<dbReference type="GO" id="GO:0020037">
    <property type="term" value="F:heme binding"/>
    <property type="evidence" value="ECO:0007669"/>
    <property type="project" value="InterPro"/>
</dbReference>
<dbReference type="InterPro" id="IPR017972">
    <property type="entry name" value="Cyt_P450_CS"/>
</dbReference>
<dbReference type="GO" id="GO:0004497">
    <property type="term" value="F:monooxygenase activity"/>
    <property type="evidence" value="ECO:0007669"/>
    <property type="project" value="UniProtKB-KW"/>
</dbReference>
<evidence type="ECO:0000256" key="7">
    <source>
        <dbReference type="RuleBase" id="RU000461"/>
    </source>
</evidence>
<proteinExistence type="inferred from homology"/>
<name>A0A0A1GQM6_9ACTN</name>
<evidence type="ECO:0000256" key="2">
    <source>
        <dbReference type="ARBA" id="ARBA00022617"/>
    </source>
</evidence>
<reference evidence="9" key="1">
    <citation type="journal article" date="2015" name="Nat. Chem. Biol.">
        <title>A peptide ligase and the ribosome cooperate to synthesize the peptide pheganomycin.</title>
        <authorList>
            <person name="Noike M."/>
            <person name="Matsui T."/>
            <person name="Ooya K."/>
            <person name="Sasaki I."/>
            <person name="Ohtaki S."/>
            <person name="Hamano Y."/>
            <person name="Maruyama C."/>
            <person name="Ishikawa J."/>
            <person name="Satoh Y."/>
            <person name="Ito H."/>
            <person name="Morita H."/>
            <person name="Dairi T."/>
        </authorList>
    </citation>
    <scope>NUCLEOTIDE SEQUENCE</scope>
    <source>
        <strain evidence="9">MD227-A9</strain>
    </source>
</reference>
<accession>A0A0A1GQM6</accession>
<dbReference type="FunFam" id="1.10.630.10:FF:000018">
    <property type="entry name" value="Cytochrome P450 monooxygenase"/>
    <property type="match status" value="1"/>
</dbReference>
<dbReference type="PANTHER" id="PTHR46696:SF1">
    <property type="entry name" value="CYTOCHROME P450 YJIB-RELATED"/>
    <property type="match status" value="1"/>
</dbReference>
<dbReference type="PROSITE" id="PS00086">
    <property type="entry name" value="CYTOCHROME_P450"/>
    <property type="match status" value="1"/>
</dbReference>
<keyword evidence="5 7" id="KW-0408">Iron</keyword>
<keyword evidence="6 7" id="KW-0503">Monooxygenase</keyword>
<dbReference type="InterPro" id="IPR002397">
    <property type="entry name" value="Cyt_P450_B"/>
</dbReference>
<sequence length="441" mass="47510">MTAPGPAPDLPRPRPARPPDPPDLAHAPEPRCPPDPPEPRRPPDPPEPRELPVRRTAPFDPPPELAALREESPLTRLRYPDGHLGWLVTGYATARAVLADPRFSARSEFKRVPVARPGTDPFYGAPALPGWLVDMDAPEHTRLRRRLAGAFTAHRMRSLEPRISAIVDRHLTAMARRGAPADLVADFALPVPSLVICELLGVPYEDRADFQRHSATLFSLDASADQAASAMRELDAYLTDLVLRGRRSAAAEGLLADLAGDADLTVGEIAGLGALLLSAGHETTAGSLSLGVFALLCHPAQLDRLTSGAVPPEAVVEELLRYLTIFQFGVPRTPSQDVTLAGRTLRAGESVTVCLPAANRDPGRFPDPDRLDVGRRATGHLAFGHGVHQCIGQNLARAEMRIAFPALFARFPGLRPAVPPAEVPLGGDMGFYGVHRLPVTW</sequence>
<dbReference type="GO" id="GO:0005506">
    <property type="term" value="F:iron ion binding"/>
    <property type="evidence" value="ECO:0007669"/>
    <property type="project" value="InterPro"/>
</dbReference>
<feature type="compositionally biased region" description="Basic and acidic residues" evidence="8">
    <location>
        <begin position="37"/>
        <end position="53"/>
    </location>
</feature>
<evidence type="ECO:0000256" key="4">
    <source>
        <dbReference type="ARBA" id="ARBA00023002"/>
    </source>
</evidence>
<dbReference type="EMBL" id="AB896796">
    <property type="protein sequence ID" value="BAP82653.1"/>
    <property type="molecule type" value="Genomic_DNA"/>
</dbReference>
<keyword evidence="4 7" id="KW-0560">Oxidoreductase</keyword>
<dbReference type="PRINTS" id="PR00385">
    <property type="entry name" value="P450"/>
</dbReference>
<gene>
    <name evidence="9" type="primary">pgm7</name>
</gene>
<dbReference type="SUPFAM" id="SSF48264">
    <property type="entry name" value="Cytochrome P450"/>
    <property type="match status" value="1"/>
</dbReference>
<dbReference type="Pfam" id="PF00067">
    <property type="entry name" value="p450"/>
    <property type="match status" value="1"/>
</dbReference>
<evidence type="ECO:0000313" key="9">
    <source>
        <dbReference type="EMBL" id="BAP82653.1"/>
    </source>
</evidence>
<dbReference type="Gene3D" id="1.10.630.10">
    <property type="entry name" value="Cytochrome P450"/>
    <property type="match status" value="1"/>
</dbReference>
<dbReference type="InterPro" id="IPR001128">
    <property type="entry name" value="Cyt_P450"/>
</dbReference>
<keyword evidence="2 7" id="KW-0349">Heme</keyword>
<comment type="similarity">
    <text evidence="1 7">Belongs to the cytochrome P450 family.</text>
</comment>
<organism evidence="9">
    <name type="scientific">Streptomyces cirratus</name>
    <dbReference type="NCBI Taxonomy" id="68187"/>
    <lineage>
        <taxon>Bacteria</taxon>
        <taxon>Bacillati</taxon>
        <taxon>Actinomycetota</taxon>
        <taxon>Actinomycetes</taxon>
        <taxon>Kitasatosporales</taxon>
        <taxon>Streptomycetaceae</taxon>
        <taxon>Streptomyces</taxon>
    </lineage>
</organism>
<dbReference type="PANTHER" id="PTHR46696">
    <property type="entry name" value="P450, PUTATIVE (EUROFUNG)-RELATED"/>
    <property type="match status" value="1"/>
</dbReference>
<dbReference type="CDD" id="cd11030">
    <property type="entry name" value="CYP105-like"/>
    <property type="match status" value="1"/>
</dbReference>
<evidence type="ECO:0000256" key="5">
    <source>
        <dbReference type="ARBA" id="ARBA00023004"/>
    </source>
</evidence>
<protein>
    <submittedName>
        <fullName evidence="9">Cytochrome P450</fullName>
    </submittedName>
</protein>
<evidence type="ECO:0000256" key="8">
    <source>
        <dbReference type="SAM" id="MobiDB-lite"/>
    </source>
</evidence>
<dbReference type="PRINTS" id="PR00359">
    <property type="entry name" value="BP450"/>
</dbReference>
<dbReference type="AlphaFoldDB" id="A0A0A1GQM6"/>
<feature type="compositionally biased region" description="Pro residues" evidence="8">
    <location>
        <begin position="1"/>
        <end position="10"/>
    </location>
</feature>